<evidence type="ECO:0000313" key="1">
    <source>
        <dbReference type="EMBL" id="SER02365.1"/>
    </source>
</evidence>
<reference evidence="2" key="1">
    <citation type="submission" date="2016-10" db="EMBL/GenBank/DDBJ databases">
        <authorList>
            <person name="Varghese N."/>
            <person name="Submissions S."/>
        </authorList>
    </citation>
    <scope>NUCLEOTIDE SEQUENCE [LARGE SCALE GENOMIC DNA]</scope>
    <source>
        <strain evidence="2">CGMCC 4.3525</strain>
    </source>
</reference>
<dbReference type="EMBL" id="FOFR01000007">
    <property type="protein sequence ID" value="SER02365.1"/>
    <property type="molecule type" value="Genomic_DNA"/>
</dbReference>
<keyword evidence="2" id="KW-1185">Reference proteome</keyword>
<name>A0A1H9KTV8_9PSEU</name>
<dbReference type="AlphaFoldDB" id="A0A1H9KTV8"/>
<proteinExistence type="predicted"/>
<organism evidence="1 2">
    <name type="scientific">Lentzea xinjiangensis</name>
    <dbReference type="NCBI Taxonomy" id="402600"/>
    <lineage>
        <taxon>Bacteria</taxon>
        <taxon>Bacillati</taxon>
        <taxon>Actinomycetota</taxon>
        <taxon>Actinomycetes</taxon>
        <taxon>Pseudonocardiales</taxon>
        <taxon>Pseudonocardiaceae</taxon>
        <taxon>Lentzea</taxon>
    </lineage>
</organism>
<dbReference type="STRING" id="402600.SAMN05216188_107109"/>
<dbReference type="RefSeq" id="WP_245777863.1">
    <property type="nucleotide sequence ID" value="NZ_FOFR01000007.1"/>
</dbReference>
<evidence type="ECO:0000313" key="2">
    <source>
        <dbReference type="Proteomes" id="UP000199352"/>
    </source>
</evidence>
<accession>A0A1H9KTV8</accession>
<protein>
    <submittedName>
        <fullName evidence="1">Uncharacterized protein</fullName>
    </submittedName>
</protein>
<sequence>MPTVFRDFDDFWEPFLGRTGAAPAYLATLPGDQRDAVRDLLRSRLPAHGPIELTARAWAVKGVR</sequence>
<dbReference type="Proteomes" id="UP000199352">
    <property type="component" value="Unassembled WGS sequence"/>
</dbReference>
<gene>
    <name evidence="1" type="ORF">SAMN05216188_107109</name>
</gene>